<comment type="caution">
    <text evidence="6">The sequence shown here is derived from an EMBL/GenBank/DDBJ whole genome shotgun (WGS) entry which is preliminary data.</text>
</comment>
<gene>
    <name evidence="6" type="ORF">EIP91_007621</name>
</gene>
<dbReference type="InterPro" id="IPR018170">
    <property type="entry name" value="Aldo/ket_reductase_CS"/>
</dbReference>
<evidence type="ECO:0000259" key="5">
    <source>
        <dbReference type="Pfam" id="PF00248"/>
    </source>
</evidence>
<dbReference type="CDD" id="cd19071">
    <property type="entry name" value="AKR_AKR1-5-like"/>
    <property type="match status" value="1"/>
</dbReference>
<dbReference type="EMBL" id="RWJN01000411">
    <property type="protein sequence ID" value="TCD62003.1"/>
    <property type="molecule type" value="Genomic_DNA"/>
</dbReference>
<feature type="domain" description="NADP-dependent oxidoreductase" evidence="5">
    <location>
        <begin position="40"/>
        <end position="290"/>
    </location>
</feature>
<name>A0A4R0R6P9_9APHY</name>
<dbReference type="InterPro" id="IPR036812">
    <property type="entry name" value="NAD(P)_OxRdtase_dom_sf"/>
</dbReference>
<protein>
    <recommendedName>
        <fullName evidence="5">NADP-dependent oxidoreductase domain-containing protein</fullName>
    </recommendedName>
</protein>
<dbReference type="PRINTS" id="PR00069">
    <property type="entry name" value="ALDKETRDTASE"/>
</dbReference>
<dbReference type="PROSITE" id="PS00062">
    <property type="entry name" value="ALDOKETO_REDUCTASE_2"/>
    <property type="match status" value="1"/>
</dbReference>
<keyword evidence="7" id="KW-1185">Reference proteome</keyword>
<proteinExistence type="predicted"/>
<evidence type="ECO:0000256" key="4">
    <source>
        <dbReference type="PIRSR" id="PIRSR000097-3"/>
    </source>
</evidence>
<dbReference type="InterPro" id="IPR020471">
    <property type="entry name" value="AKR"/>
</dbReference>
<organism evidence="6 7">
    <name type="scientific">Steccherinum ochraceum</name>
    <dbReference type="NCBI Taxonomy" id="92696"/>
    <lineage>
        <taxon>Eukaryota</taxon>
        <taxon>Fungi</taxon>
        <taxon>Dikarya</taxon>
        <taxon>Basidiomycota</taxon>
        <taxon>Agaricomycotina</taxon>
        <taxon>Agaricomycetes</taxon>
        <taxon>Polyporales</taxon>
        <taxon>Steccherinaceae</taxon>
        <taxon>Steccherinum</taxon>
    </lineage>
</organism>
<dbReference type="SUPFAM" id="SSF51430">
    <property type="entry name" value="NAD(P)-linked oxidoreductase"/>
    <property type="match status" value="1"/>
</dbReference>
<feature type="active site" description="Proton donor" evidence="2">
    <location>
        <position position="57"/>
    </location>
</feature>
<reference evidence="6 7" key="1">
    <citation type="submission" date="2018-11" db="EMBL/GenBank/DDBJ databases">
        <title>Genome assembly of Steccherinum ochraceum LE-BIN_3174, the white-rot fungus of the Steccherinaceae family (The Residual Polyporoid clade, Polyporales, Basidiomycota).</title>
        <authorList>
            <person name="Fedorova T.V."/>
            <person name="Glazunova O.A."/>
            <person name="Landesman E.O."/>
            <person name="Moiseenko K.V."/>
            <person name="Psurtseva N.V."/>
            <person name="Savinova O.S."/>
            <person name="Shakhova N.V."/>
            <person name="Tyazhelova T.V."/>
            <person name="Vasina D.V."/>
        </authorList>
    </citation>
    <scope>NUCLEOTIDE SEQUENCE [LARGE SCALE GENOMIC DNA]</scope>
    <source>
        <strain evidence="6 7">LE-BIN_3174</strain>
    </source>
</reference>
<dbReference type="OrthoDB" id="416253at2759"/>
<dbReference type="STRING" id="92696.A0A4R0R6P9"/>
<feature type="site" description="Lowers pKa of active site Tyr" evidence="4">
    <location>
        <position position="82"/>
    </location>
</feature>
<evidence type="ECO:0000313" key="6">
    <source>
        <dbReference type="EMBL" id="TCD62003.1"/>
    </source>
</evidence>
<sequence>MPPVADLTLTLRNGVKMPLIGLGCWNGRTREEALTGKDWFISALKSGYKHLDTGHLYLTEEVVPKAIKEAGIDRKDVFITTKVSWFQAYDVQAGFNNSLKELDTDYVDLYLIHWPQVVERVDATDTRADPDNIAKTPGGDNKVVDRPNFNDVWAEMEKIYESGKAKAIGVSNFSVKTLNELLATAKVVPHVNQVEMHPYLAQPELMKFCKEKGIQLTAYTPTGYATVRNDPTIGEIAKKNGVSPTQIILAWHLRRGVTLCCRSTSAERQRENINLPTLSDEDFETINKLNRDQRVCNFPNERGLVWGWTLERLGW</sequence>
<evidence type="ECO:0000256" key="3">
    <source>
        <dbReference type="PIRSR" id="PIRSR000097-2"/>
    </source>
</evidence>
<dbReference type="PANTHER" id="PTHR11732">
    <property type="entry name" value="ALDO/KETO REDUCTASE"/>
    <property type="match status" value="1"/>
</dbReference>
<feature type="binding site" evidence="3">
    <location>
        <position position="113"/>
    </location>
    <ligand>
        <name>substrate</name>
    </ligand>
</feature>
<accession>A0A4R0R6P9</accession>
<dbReference type="Gene3D" id="3.20.20.100">
    <property type="entry name" value="NADP-dependent oxidoreductase domain"/>
    <property type="match status" value="1"/>
</dbReference>
<dbReference type="GO" id="GO:0016616">
    <property type="term" value="F:oxidoreductase activity, acting on the CH-OH group of donors, NAD or NADP as acceptor"/>
    <property type="evidence" value="ECO:0007669"/>
    <property type="project" value="UniProtKB-ARBA"/>
</dbReference>
<evidence type="ECO:0000256" key="1">
    <source>
        <dbReference type="ARBA" id="ARBA00023002"/>
    </source>
</evidence>
<evidence type="ECO:0000313" key="7">
    <source>
        <dbReference type="Proteomes" id="UP000292702"/>
    </source>
</evidence>
<dbReference type="PIRSF" id="PIRSF000097">
    <property type="entry name" value="AKR"/>
    <property type="match status" value="1"/>
</dbReference>
<dbReference type="FunFam" id="3.20.20.100:FF:000002">
    <property type="entry name" value="2,5-diketo-D-gluconic acid reductase A"/>
    <property type="match status" value="1"/>
</dbReference>
<dbReference type="AlphaFoldDB" id="A0A4R0R6P9"/>
<dbReference type="Pfam" id="PF00248">
    <property type="entry name" value="Aldo_ket_red"/>
    <property type="match status" value="1"/>
</dbReference>
<evidence type="ECO:0000256" key="2">
    <source>
        <dbReference type="PIRSR" id="PIRSR000097-1"/>
    </source>
</evidence>
<dbReference type="Proteomes" id="UP000292702">
    <property type="component" value="Unassembled WGS sequence"/>
</dbReference>
<keyword evidence="1" id="KW-0560">Oxidoreductase</keyword>
<dbReference type="InterPro" id="IPR023210">
    <property type="entry name" value="NADP_OxRdtase_dom"/>
</dbReference>